<dbReference type="AlphaFoldDB" id="A0A817BAU4"/>
<gene>
    <name evidence="1" type="ORF">DARMORV10_A10P05060.1</name>
</gene>
<organism evidence="1">
    <name type="scientific">Brassica napus</name>
    <name type="common">Rape</name>
    <dbReference type="NCBI Taxonomy" id="3708"/>
    <lineage>
        <taxon>Eukaryota</taxon>
        <taxon>Viridiplantae</taxon>
        <taxon>Streptophyta</taxon>
        <taxon>Embryophyta</taxon>
        <taxon>Tracheophyta</taxon>
        <taxon>Spermatophyta</taxon>
        <taxon>Magnoliopsida</taxon>
        <taxon>eudicotyledons</taxon>
        <taxon>Gunneridae</taxon>
        <taxon>Pentapetalae</taxon>
        <taxon>rosids</taxon>
        <taxon>malvids</taxon>
        <taxon>Brassicales</taxon>
        <taxon>Brassicaceae</taxon>
        <taxon>Brassiceae</taxon>
        <taxon>Brassica</taxon>
    </lineage>
</organism>
<accession>A0A817BAU4</accession>
<evidence type="ECO:0000313" key="1">
    <source>
        <dbReference type="EMBL" id="CAF2314707.1"/>
    </source>
</evidence>
<proteinExistence type="predicted"/>
<reference evidence="1" key="1">
    <citation type="submission" date="2021-01" db="EMBL/GenBank/DDBJ databases">
        <authorList>
            <consortium name="Genoscope - CEA"/>
            <person name="William W."/>
        </authorList>
    </citation>
    <scope>NUCLEOTIDE SEQUENCE</scope>
</reference>
<dbReference type="EMBL" id="HG994364">
    <property type="protein sequence ID" value="CAF2314707.1"/>
    <property type="molecule type" value="Genomic_DNA"/>
</dbReference>
<name>A0A817BAU4_BRANA</name>
<protein>
    <submittedName>
        <fullName evidence="1">(rape) hypothetical protein</fullName>
    </submittedName>
</protein>
<sequence length="65" mass="7345">MIHLYRLYLPANSREANERDDKLQSPVAILVAELRSIGVAELMTLDDYGFTPTDDDGELISICEF</sequence>
<dbReference type="Proteomes" id="UP001295469">
    <property type="component" value="Chromosome A10"/>
</dbReference>